<name>A0A8J7YV60_9ARCH</name>
<dbReference type="Proteomes" id="UP000750197">
    <property type="component" value="Unassembled WGS sequence"/>
</dbReference>
<proteinExistence type="predicted"/>
<accession>A0A8J7YV60</accession>
<evidence type="ECO:0000313" key="1">
    <source>
        <dbReference type="EMBL" id="MBX8645082.1"/>
    </source>
</evidence>
<dbReference type="AlphaFoldDB" id="A0A8J7YV60"/>
<gene>
    <name evidence="1" type="ORF">KIY12_10270</name>
</gene>
<evidence type="ECO:0000313" key="2">
    <source>
        <dbReference type="Proteomes" id="UP000750197"/>
    </source>
</evidence>
<protein>
    <recommendedName>
        <fullName evidence="3">IS630 family transposase</fullName>
    </recommendedName>
</protein>
<organism evidence="1 2">
    <name type="scientific">Candidatus Sysuiplasma superficiale</name>
    <dbReference type="NCBI Taxonomy" id="2823368"/>
    <lineage>
        <taxon>Archaea</taxon>
        <taxon>Methanobacteriati</taxon>
        <taxon>Thermoplasmatota</taxon>
        <taxon>Thermoplasmata</taxon>
        <taxon>Candidatus Sysuiplasmatales</taxon>
        <taxon>Candidatus Sysuiplasmataceae</taxon>
        <taxon>Candidatus Sysuiplasma</taxon>
    </lineage>
</organism>
<comment type="caution">
    <text evidence="1">The sequence shown here is derived from an EMBL/GenBank/DDBJ whole genome shotgun (WGS) entry which is preliminary data.</text>
</comment>
<reference evidence="1" key="1">
    <citation type="submission" date="2021-05" db="EMBL/GenBank/DDBJ databases">
        <title>Genomic insights into ecological role and evolution of a novel Thermoplasmata order Candidatus Sysuiplasmatales.</title>
        <authorList>
            <person name="Yuan Y."/>
        </authorList>
    </citation>
    <scope>NUCLEOTIDE SEQUENCE</scope>
    <source>
        <strain evidence="1">TUT19-bin139</strain>
    </source>
</reference>
<evidence type="ECO:0008006" key="3">
    <source>
        <dbReference type="Google" id="ProtNLM"/>
    </source>
</evidence>
<sequence length="63" mass="7243">PRYSPDINPQEQWWNCERAKLLNNRYFPTNRRLGGAVRHFVSNTPPAAVKSVCNLTAIYGLLK</sequence>
<feature type="non-terminal residue" evidence="1">
    <location>
        <position position="1"/>
    </location>
</feature>
<dbReference type="EMBL" id="JAHEAC010000165">
    <property type="protein sequence ID" value="MBX8645082.1"/>
    <property type="molecule type" value="Genomic_DNA"/>
</dbReference>